<comment type="caution">
    <text evidence="2">The sequence shown here is derived from an EMBL/GenBank/DDBJ whole genome shotgun (WGS) entry which is preliminary data.</text>
</comment>
<accession>A0A8S9ZSY1</accession>
<evidence type="ECO:0000313" key="3">
    <source>
        <dbReference type="Proteomes" id="UP000605970"/>
    </source>
</evidence>
<proteinExistence type="predicted"/>
<evidence type="ECO:0000313" key="2">
    <source>
        <dbReference type="EMBL" id="KAF7636306.1"/>
    </source>
</evidence>
<evidence type="ECO:0000259" key="1">
    <source>
        <dbReference type="PROSITE" id="PS50011"/>
    </source>
</evidence>
<dbReference type="GO" id="GO:0004672">
    <property type="term" value="F:protein kinase activity"/>
    <property type="evidence" value="ECO:0007669"/>
    <property type="project" value="InterPro"/>
</dbReference>
<name>A0A8S9ZSY1_9BILA</name>
<dbReference type="EMBL" id="JABEBT010000031">
    <property type="protein sequence ID" value="KAF7636306.1"/>
    <property type="molecule type" value="Genomic_DNA"/>
</dbReference>
<feature type="domain" description="Protein kinase" evidence="1">
    <location>
        <begin position="1"/>
        <end position="145"/>
    </location>
</feature>
<protein>
    <recommendedName>
        <fullName evidence="1">Protein kinase domain-containing protein</fullName>
    </recommendedName>
</protein>
<organism evidence="2 3">
    <name type="scientific">Meloidogyne graminicola</name>
    <dbReference type="NCBI Taxonomy" id="189291"/>
    <lineage>
        <taxon>Eukaryota</taxon>
        <taxon>Metazoa</taxon>
        <taxon>Ecdysozoa</taxon>
        <taxon>Nematoda</taxon>
        <taxon>Chromadorea</taxon>
        <taxon>Rhabditida</taxon>
        <taxon>Tylenchina</taxon>
        <taxon>Tylenchomorpha</taxon>
        <taxon>Tylenchoidea</taxon>
        <taxon>Meloidogynidae</taxon>
        <taxon>Meloidogyninae</taxon>
        <taxon>Meloidogyne</taxon>
    </lineage>
</organism>
<dbReference type="PROSITE" id="PS50011">
    <property type="entry name" value="PROTEIN_KINASE_DOM"/>
    <property type="match status" value="1"/>
</dbReference>
<reference evidence="2" key="1">
    <citation type="journal article" date="2020" name="Ecol. Evol.">
        <title>Genome structure and content of the rice root-knot nematode (Meloidogyne graminicola).</title>
        <authorList>
            <person name="Phan N.T."/>
            <person name="Danchin E.G.J."/>
            <person name="Klopp C."/>
            <person name="Perfus-Barbeoch L."/>
            <person name="Kozlowski D.K."/>
            <person name="Koutsovoulos G.D."/>
            <person name="Lopez-Roques C."/>
            <person name="Bouchez O."/>
            <person name="Zahm M."/>
            <person name="Besnard G."/>
            <person name="Bellafiore S."/>
        </authorList>
    </citation>
    <scope>NUCLEOTIDE SEQUENCE</scope>
    <source>
        <strain evidence="2">VN-18</strain>
    </source>
</reference>
<dbReference type="InterPro" id="IPR000719">
    <property type="entry name" value="Prot_kinase_dom"/>
</dbReference>
<gene>
    <name evidence="2" type="ORF">Mgra_00004293</name>
</gene>
<dbReference type="Gene3D" id="1.10.510.10">
    <property type="entry name" value="Transferase(Phosphotransferase) domain 1"/>
    <property type="match status" value="1"/>
</dbReference>
<dbReference type="SUPFAM" id="SSF56112">
    <property type="entry name" value="Protein kinase-like (PK-like)"/>
    <property type="match status" value="1"/>
</dbReference>
<dbReference type="Proteomes" id="UP000605970">
    <property type="component" value="Unassembled WGS sequence"/>
</dbReference>
<dbReference type="OrthoDB" id="5894999at2759"/>
<dbReference type="GO" id="GO:0005524">
    <property type="term" value="F:ATP binding"/>
    <property type="evidence" value="ECO:0007669"/>
    <property type="project" value="InterPro"/>
</dbReference>
<keyword evidence="3" id="KW-1185">Reference proteome</keyword>
<dbReference type="AlphaFoldDB" id="A0A8S9ZSY1"/>
<sequence length="145" mass="16691">MDFKPQNLLYVKDKSNKLILKAIDFGGSAFLINSEGNKINQVDIPKPTSSRYFVPPEINGQYIFSIYDKIKNSRKNEYPLEKRCIDNNGRIKLFATTGTDGWEFGIMILQIILLKETAITYLGNPIDWKNDIIETLLRINVFTLK</sequence>
<dbReference type="InterPro" id="IPR011009">
    <property type="entry name" value="Kinase-like_dom_sf"/>
</dbReference>